<keyword evidence="1" id="KW-0863">Zinc-finger</keyword>
<dbReference type="EMBL" id="MN081869">
    <property type="protein sequence ID" value="QEA08302.1"/>
    <property type="molecule type" value="Genomic_DNA"/>
</dbReference>
<dbReference type="GO" id="GO:0008270">
    <property type="term" value="F:zinc ion binding"/>
    <property type="evidence" value="ECO:0007669"/>
    <property type="project" value="UniProtKB-KW"/>
</dbReference>
<evidence type="ECO:0000259" key="2">
    <source>
        <dbReference type="PROSITE" id="PS50157"/>
    </source>
</evidence>
<dbReference type="PROSITE" id="PS50157">
    <property type="entry name" value="ZINC_FINGER_C2H2_2"/>
    <property type="match status" value="1"/>
</dbReference>
<organism evidence="3">
    <name type="scientific">Iridovirus Liz-CrIV</name>
    <dbReference type="NCBI Taxonomy" id="2594309"/>
    <lineage>
        <taxon>Viruses</taxon>
        <taxon>Varidnaviria</taxon>
        <taxon>Bamfordvirae</taxon>
        <taxon>Nucleocytoviricota</taxon>
        <taxon>Megaviricetes</taxon>
        <taxon>Pimascovirales</taxon>
        <taxon>Pimascovirales incertae sedis</taxon>
        <taxon>Iridoviridae</taxon>
    </lineage>
</organism>
<evidence type="ECO:0000313" key="3">
    <source>
        <dbReference type="EMBL" id="QEA08302.1"/>
    </source>
</evidence>
<feature type="domain" description="C2H2-type" evidence="2">
    <location>
        <begin position="3"/>
        <end position="30"/>
    </location>
</feature>
<dbReference type="InterPro" id="IPR013087">
    <property type="entry name" value="Znf_C2H2_type"/>
</dbReference>
<protein>
    <recommendedName>
        <fullName evidence="2">C2H2-type domain-containing protein</fullName>
    </recommendedName>
</protein>
<sequence length="380" mass="44405">MDIVCEFCDKSFDSKSKINVHQRTKKCQQFRTITFVCRKCSSAILGYDNILFHVENCNGTTPILHKEIENRIKVTNHNKKHDDNKNFFGKGLNGKTVYIFNYEKSMLTYGSTNIISESIVSTIDNLVEKATLKSLNDAIQSFSKESFLQEILFKYPQPFSISDISKFFEYESRTVMAFLIAKDLNDLFEILFKECKLFPVCIVNDNIYVIDKVVHQNLDKWILEWKQIDYKEVSLSLKGFFLPVLNYAIKLFLNESNNNTTLKLLELVKEITDETKISKLMSNFTKPIPVFEDIQNIFQNVKYIYNGSYKHTPMDTFIKNIYISYGSCFVKEKKTERELYSLLMSLTKESEKIALIKKIQMNDNDENVVEIEKEMKLLKV</sequence>
<proteinExistence type="predicted"/>
<accession>A0A5B8RKK5</accession>
<evidence type="ECO:0000256" key="1">
    <source>
        <dbReference type="PROSITE-ProRule" id="PRU00042"/>
    </source>
</evidence>
<reference evidence="3" key="1">
    <citation type="journal article" date="2019" name="Viruses">
        <title>Detection and Characterization of Invertebrate Iridoviruses Found in Reptiles and Prey Insects in Europe over the Past Two Decades.</title>
        <authorList>
            <person name="Papp T."/>
            <person name="Marschang R.E."/>
        </authorList>
    </citation>
    <scope>NUCLEOTIDE SEQUENCE</scope>
    <source>
        <strain evidence="3">Liz-CrIV</strain>
    </source>
</reference>
<keyword evidence="1" id="KW-0479">Metal-binding</keyword>
<name>A0A5B8RKK5_9VIRU</name>
<keyword evidence="1" id="KW-0862">Zinc</keyword>
<dbReference type="Gene3D" id="3.30.160.60">
    <property type="entry name" value="Classic Zinc Finger"/>
    <property type="match status" value="1"/>
</dbReference>